<gene>
    <name evidence="1" type="ORF">EYF80_003514</name>
</gene>
<dbReference type="Proteomes" id="UP000314294">
    <property type="component" value="Unassembled WGS sequence"/>
</dbReference>
<dbReference type="AlphaFoldDB" id="A0A4Z2J7U9"/>
<evidence type="ECO:0000313" key="2">
    <source>
        <dbReference type="Proteomes" id="UP000314294"/>
    </source>
</evidence>
<comment type="caution">
    <text evidence="1">The sequence shown here is derived from an EMBL/GenBank/DDBJ whole genome shotgun (WGS) entry which is preliminary data.</text>
</comment>
<organism evidence="1 2">
    <name type="scientific">Liparis tanakae</name>
    <name type="common">Tanaka's snailfish</name>
    <dbReference type="NCBI Taxonomy" id="230148"/>
    <lineage>
        <taxon>Eukaryota</taxon>
        <taxon>Metazoa</taxon>
        <taxon>Chordata</taxon>
        <taxon>Craniata</taxon>
        <taxon>Vertebrata</taxon>
        <taxon>Euteleostomi</taxon>
        <taxon>Actinopterygii</taxon>
        <taxon>Neopterygii</taxon>
        <taxon>Teleostei</taxon>
        <taxon>Neoteleostei</taxon>
        <taxon>Acanthomorphata</taxon>
        <taxon>Eupercaria</taxon>
        <taxon>Perciformes</taxon>
        <taxon>Cottioidei</taxon>
        <taxon>Cottales</taxon>
        <taxon>Liparidae</taxon>
        <taxon>Liparis</taxon>
    </lineage>
</organism>
<protein>
    <submittedName>
        <fullName evidence="1">Uncharacterized protein</fullName>
    </submittedName>
</protein>
<proteinExistence type="predicted"/>
<evidence type="ECO:0000313" key="1">
    <source>
        <dbReference type="EMBL" id="TNN86097.1"/>
    </source>
</evidence>
<keyword evidence="2" id="KW-1185">Reference proteome</keyword>
<name>A0A4Z2J7U9_9TELE</name>
<reference evidence="1 2" key="1">
    <citation type="submission" date="2019-03" db="EMBL/GenBank/DDBJ databases">
        <title>First draft genome of Liparis tanakae, snailfish: a comprehensive survey of snailfish specific genes.</title>
        <authorList>
            <person name="Kim W."/>
            <person name="Song I."/>
            <person name="Jeong J.-H."/>
            <person name="Kim D."/>
            <person name="Kim S."/>
            <person name="Ryu S."/>
            <person name="Song J.Y."/>
            <person name="Lee S.K."/>
        </authorList>
    </citation>
    <scope>NUCLEOTIDE SEQUENCE [LARGE SCALE GENOMIC DNA]</scope>
    <source>
        <tissue evidence="1">Muscle</tissue>
    </source>
</reference>
<dbReference type="EMBL" id="SRLO01000017">
    <property type="protein sequence ID" value="TNN86097.1"/>
    <property type="molecule type" value="Genomic_DNA"/>
</dbReference>
<accession>A0A4Z2J7U9</accession>
<sequence>MKLCHGLQPPCGRTVSLGAIPRRRKSIPIGRCELTKVNSLLNWETTLGSKALPISPQVVSVTAKEDILII</sequence>